<evidence type="ECO:0000256" key="4">
    <source>
        <dbReference type="ARBA" id="ARBA00022702"/>
    </source>
</evidence>
<dbReference type="Proteomes" id="UP001279734">
    <property type="component" value="Unassembled WGS sequence"/>
</dbReference>
<sequence>MWRRDGDGDKDLEANGVTSNVKEKRQGEEMIFENVNGAPNLGVNSLKSDEIQIMLKRVCAGQVGECSAETLAKIAEEEYEMDSEVSRRMLIMQKKYISYETLKRDTVPCTIPGASYYNCGTAEVNHYSRGCDAITRCARNIKD</sequence>
<comment type="similarity">
    <text evidence="2">Belongs to the plant rapid alkalinization factor (RALF) family.</text>
</comment>
<proteinExistence type="inferred from homology"/>
<name>A0AAD3TG64_NEPGR</name>
<evidence type="ECO:0000256" key="6">
    <source>
        <dbReference type="ARBA" id="ARBA00023157"/>
    </source>
</evidence>
<dbReference type="PANTHER" id="PTHR33136">
    <property type="entry name" value="RAPID ALKALINIZATION FACTOR-LIKE"/>
    <property type="match status" value="1"/>
</dbReference>
<dbReference type="GO" id="GO:0005179">
    <property type="term" value="F:hormone activity"/>
    <property type="evidence" value="ECO:0007669"/>
    <property type="project" value="UniProtKB-KW"/>
</dbReference>
<dbReference type="GO" id="GO:0019722">
    <property type="term" value="P:calcium-mediated signaling"/>
    <property type="evidence" value="ECO:0007669"/>
    <property type="project" value="TreeGrafter"/>
</dbReference>
<evidence type="ECO:0000313" key="8">
    <source>
        <dbReference type="EMBL" id="GMH28281.1"/>
    </source>
</evidence>
<feature type="region of interest" description="Disordered" evidence="7">
    <location>
        <begin position="1"/>
        <end position="25"/>
    </location>
</feature>
<comment type="subcellular location">
    <subcellularLocation>
        <location evidence="1">Secreted</location>
    </subcellularLocation>
</comment>
<accession>A0AAD3TG64</accession>
<keyword evidence="5" id="KW-0732">Signal</keyword>
<keyword evidence="3" id="KW-0964">Secreted</keyword>
<dbReference type="GO" id="GO:0009506">
    <property type="term" value="C:plasmodesma"/>
    <property type="evidence" value="ECO:0007669"/>
    <property type="project" value="TreeGrafter"/>
</dbReference>
<dbReference type="AlphaFoldDB" id="A0AAD3TG64"/>
<keyword evidence="6" id="KW-1015">Disulfide bond</keyword>
<evidence type="ECO:0000256" key="3">
    <source>
        <dbReference type="ARBA" id="ARBA00022525"/>
    </source>
</evidence>
<dbReference type="InterPro" id="IPR008801">
    <property type="entry name" value="RALF"/>
</dbReference>
<dbReference type="Pfam" id="PF05498">
    <property type="entry name" value="RALF"/>
    <property type="match status" value="1"/>
</dbReference>
<evidence type="ECO:0000256" key="1">
    <source>
        <dbReference type="ARBA" id="ARBA00004613"/>
    </source>
</evidence>
<evidence type="ECO:0000256" key="5">
    <source>
        <dbReference type="ARBA" id="ARBA00022729"/>
    </source>
</evidence>
<keyword evidence="9" id="KW-1185">Reference proteome</keyword>
<protein>
    <submittedName>
        <fullName evidence="8">Uncharacterized protein</fullName>
    </submittedName>
</protein>
<feature type="compositionally biased region" description="Basic and acidic residues" evidence="7">
    <location>
        <begin position="1"/>
        <end position="13"/>
    </location>
</feature>
<evidence type="ECO:0000256" key="2">
    <source>
        <dbReference type="ARBA" id="ARBA00009178"/>
    </source>
</evidence>
<dbReference type="GO" id="GO:0005576">
    <property type="term" value="C:extracellular region"/>
    <property type="evidence" value="ECO:0007669"/>
    <property type="project" value="UniProtKB-SubCell"/>
</dbReference>
<organism evidence="8 9">
    <name type="scientific">Nepenthes gracilis</name>
    <name type="common">Slender pitcher plant</name>
    <dbReference type="NCBI Taxonomy" id="150966"/>
    <lineage>
        <taxon>Eukaryota</taxon>
        <taxon>Viridiplantae</taxon>
        <taxon>Streptophyta</taxon>
        <taxon>Embryophyta</taxon>
        <taxon>Tracheophyta</taxon>
        <taxon>Spermatophyta</taxon>
        <taxon>Magnoliopsida</taxon>
        <taxon>eudicotyledons</taxon>
        <taxon>Gunneridae</taxon>
        <taxon>Pentapetalae</taxon>
        <taxon>Caryophyllales</taxon>
        <taxon>Nepenthaceae</taxon>
        <taxon>Nepenthes</taxon>
    </lineage>
</organism>
<evidence type="ECO:0000313" key="9">
    <source>
        <dbReference type="Proteomes" id="UP001279734"/>
    </source>
</evidence>
<evidence type="ECO:0000256" key="7">
    <source>
        <dbReference type="SAM" id="MobiDB-lite"/>
    </source>
</evidence>
<keyword evidence="4" id="KW-0372">Hormone</keyword>
<gene>
    <name evidence="8" type="ORF">Nepgr_030124</name>
</gene>
<reference evidence="8" key="1">
    <citation type="submission" date="2023-05" db="EMBL/GenBank/DDBJ databases">
        <title>Nepenthes gracilis genome sequencing.</title>
        <authorList>
            <person name="Fukushima K."/>
        </authorList>
    </citation>
    <scope>NUCLEOTIDE SEQUENCE</scope>
    <source>
        <strain evidence="8">SING2019-196</strain>
    </source>
</reference>
<dbReference type="PANTHER" id="PTHR33136:SF36">
    <property type="entry name" value="PROTEIN RALF-LIKE 31"/>
    <property type="match status" value="1"/>
</dbReference>
<dbReference type="EMBL" id="BSYO01000034">
    <property type="protein sequence ID" value="GMH28281.1"/>
    <property type="molecule type" value="Genomic_DNA"/>
</dbReference>
<comment type="caution">
    <text evidence="8">The sequence shown here is derived from an EMBL/GenBank/DDBJ whole genome shotgun (WGS) entry which is preliminary data.</text>
</comment>